<feature type="region of interest" description="Disordered" evidence="1">
    <location>
        <begin position="227"/>
        <end position="253"/>
    </location>
</feature>
<dbReference type="STRING" id="1707952.A6A03_05985"/>
<evidence type="ECO:0000256" key="1">
    <source>
        <dbReference type="SAM" id="MobiDB-lite"/>
    </source>
</evidence>
<feature type="region of interest" description="Disordered" evidence="1">
    <location>
        <begin position="131"/>
        <end position="150"/>
    </location>
</feature>
<evidence type="ECO:0000256" key="2">
    <source>
        <dbReference type="SAM" id="Phobius"/>
    </source>
</evidence>
<proteinExistence type="predicted"/>
<comment type="caution">
    <text evidence="4">The sequence shown here is derived from an EMBL/GenBank/DDBJ whole genome shotgun (WGS) entry which is preliminary data.</text>
</comment>
<keyword evidence="2" id="KW-0812">Transmembrane</keyword>
<dbReference type="OrthoDB" id="161145at2"/>
<dbReference type="AlphaFoldDB" id="A0A178LRH3"/>
<reference evidence="4 5" key="1">
    <citation type="submission" date="2016-04" db="EMBL/GenBank/DDBJ databases">
        <title>Chloroflexus islandicus sp. nov., a thermophilic filamentous anoxygenic phototrophic bacterium from geyser Strokkur (Iceland).</title>
        <authorList>
            <person name="Gaisin V.A."/>
            <person name="Kalashnikov A.M."/>
            <person name="Sukhacheva M.V."/>
            <person name="Grouzdev D.S."/>
            <person name="Ivanov T.M."/>
            <person name="Kuznetsov B."/>
            <person name="Gorlenko V.M."/>
        </authorList>
    </citation>
    <scope>NUCLEOTIDE SEQUENCE [LARGE SCALE GENOMIC DNA]</scope>
    <source>
        <strain evidence="5">isl-2</strain>
    </source>
</reference>
<feature type="domain" description="SH3b" evidence="3">
    <location>
        <begin position="288"/>
        <end position="342"/>
    </location>
</feature>
<sequence>MTLTGDESTTLNPLTLLESAREKYTLARARREVPELALLSIHGAIEDALRAHLLRINSPAALGPFAGVLAAMQALERVPLSAEEVDAVQRLHRLRGRIARGEHLAVTGETLAAYQRLAVMLLPRYGVQALPTTETERPRPRPTQPMRAQTALPDDEPVRVRLRDRHTAYDEERRIRALGNRAFDEETSRGPLVPGWVAPTLIIVSIFVIGLAIALSLQSPAPAVVPTAPAGNPSPAPTELAATAPPAITSPEPATTVVTEPAATAVPLPSPEGLAIGRTAIVSAEIPALNVRALPSIASVITLVLAPGTQVEIIGGPVEAEGRVWWQVRSAGIEGWCAGDFLLPQ</sequence>
<dbReference type="RefSeq" id="WP_066791604.1">
    <property type="nucleotide sequence ID" value="NZ_LWQS01000125.1"/>
</dbReference>
<keyword evidence="5" id="KW-1185">Reference proteome</keyword>
<feature type="transmembrane region" description="Helical" evidence="2">
    <location>
        <begin position="196"/>
        <end position="217"/>
    </location>
</feature>
<dbReference type="InterPro" id="IPR003646">
    <property type="entry name" value="SH3-like_bac-type"/>
</dbReference>
<dbReference type="Proteomes" id="UP000078287">
    <property type="component" value="Unassembled WGS sequence"/>
</dbReference>
<dbReference type="EMBL" id="LWQS01000125">
    <property type="protein sequence ID" value="OAN36299.1"/>
    <property type="molecule type" value="Genomic_DNA"/>
</dbReference>
<organism evidence="4 5">
    <name type="scientific">Chloroflexus islandicus</name>
    <dbReference type="NCBI Taxonomy" id="1707952"/>
    <lineage>
        <taxon>Bacteria</taxon>
        <taxon>Bacillati</taxon>
        <taxon>Chloroflexota</taxon>
        <taxon>Chloroflexia</taxon>
        <taxon>Chloroflexales</taxon>
        <taxon>Chloroflexineae</taxon>
        <taxon>Chloroflexaceae</taxon>
        <taxon>Chloroflexus</taxon>
    </lineage>
</organism>
<dbReference type="Gene3D" id="2.30.30.40">
    <property type="entry name" value="SH3 Domains"/>
    <property type="match status" value="1"/>
</dbReference>
<keyword evidence="2" id="KW-1133">Transmembrane helix</keyword>
<protein>
    <submittedName>
        <fullName evidence="4">Ligand-binding protein SH3</fullName>
    </submittedName>
</protein>
<evidence type="ECO:0000259" key="3">
    <source>
        <dbReference type="Pfam" id="PF08239"/>
    </source>
</evidence>
<gene>
    <name evidence="4" type="ORF">A6A03_05985</name>
</gene>
<evidence type="ECO:0000313" key="5">
    <source>
        <dbReference type="Proteomes" id="UP000078287"/>
    </source>
</evidence>
<evidence type="ECO:0000313" key="4">
    <source>
        <dbReference type="EMBL" id="OAN36299.1"/>
    </source>
</evidence>
<dbReference type="Pfam" id="PF08239">
    <property type="entry name" value="SH3_3"/>
    <property type="match status" value="1"/>
</dbReference>
<name>A0A178LRH3_9CHLR</name>
<accession>A0A178LRH3</accession>
<feature type="compositionally biased region" description="Low complexity" evidence="1">
    <location>
        <begin position="237"/>
        <end position="253"/>
    </location>
</feature>
<keyword evidence="2" id="KW-0472">Membrane</keyword>